<reference evidence="3 4" key="1">
    <citation type="journal article" date="2013" name="Curr. Biol.">
        <title>The Genome of the Foraminiferan Reticulomyxa filosa.</title>
        <authorList>
            <person name="Glockner G."/>
            <person name="Hulsmann N."/>
            <person name="Schleicher M."/>
            <person name="Noegel A.A."/>
            <person name="Eichinger L."/>
            <person name="Gallinger C."/>
            <person name="Pawlowski J."/>
            <person name="Sierra R."/>
            <person name="Euteneuer U."/>
            <person name="Pillet L."/>
            <person name="Moustafa A."/>
            <person name="Platzer M."/>
            <person name="Groth M."/>
            <person name="Szafranski K."/>
            <person name="Schliwa M."/>
        </authorList>
    </citation>
    <scope>NUCLEOTIDE SEQUENCE [LARGE SCALE GENOMIC DNA]</scope>
</reference>
<proteinExistence type="predicted"/>
<feature type="compositionally biased region" description="Basic residues" evidence="1">
    <location>
        <begin position="96"/>
        <end position="105"/>
    </location>
</feature>
<comment type="caution">
    <text evidence="3">The sequence shown here is derived from an EMBL/GenBank/DDBJ whole genome shotgun (WGS) entry which is preliminary data.</text>
</comment>
<protein>
    <recommendedName>
        <fullName evidence="2">C2 domain-containing protein</fullName>
    </recommendedName>
</protein>
<keyword evidence="4" id="KW-1185">Reference proteome</keyword>
<evidence type="ECO:0000313" key="3">
    <source>
        <dbReference type="EMBL" id="ETO25465.1"/>
    </source>
</evidence>
<dbReference type="Pfam" id="PF00168">
    <property type="entry name" value="C2"/>
    <property type="match status" value="1"/>
</dbReference>
<evidence type="ECO:0000259" key="2">
    <source>
        <dbReference type="Pfam" id="PF00168"/>
    </source>
</evidence>
<dbReference type="InterPro" id="IPR035892">
    <property type="entry name" value="C2_domain_sf"/>
</dbReference>
<evidence type="ECO:0000256" key="1">
    <source>
        <dbReference type="SAM" id="MobiDB-lite"/>
    </source>
</evidence>
<dbReference type="Proteomes" id="UP000023152">
    <property type="component" value="Unassembled WGS sequence"/>
</dbReference>
<dbReference type="SUPFAM" id="SSF49562">
    <property type="entry name" value="C2 domain (Calcium/lipid-binding domain, CaLB)"/>
    <property type="match status" value="1"/>
</dbReference>
<evidence type="ECO:0000313" key="4">
    <source>
        <dbReference type="Proteomes" id="UP000023152"/>
    </source>
</evidence>
<accession>X6NGM7</accession>
<gene>
    <name evidence="3" type="ORF">RFI_11671</name>
</gene>
<dbReference type="CDD" id="cd00030">
    <property type="entry name" value="C2"/>
    <property type="match status" value="1"/>
</dbReference>
<organism evidence="3 4">
    <name type="scientific">Reticulomyxa filosa</name>
    <dbReference type="NCBI Taxonomy" id="46433"/>
    <lineage>
        <taxon>Eukaryota</taxon>
        <taxon>Sar</taxon>
        <taxon>Rhizaria</taxon>
        <taxon>Retaria</taxon>
        <taxon>Foraminifera</taxon>
        <taxon>Monothalamids</taxon>
        <taxon>Reticulomyxidae</taxon>
        <taxon>Reticulomyxa</taxon>
    </lineage>
</organism>
<dbReference type="Gene3D" id="2.60.40.150">
    <property type="entry name" value="C2 domain"/>
    <property type="match status" value="1"/>
</dbReference>
<dbReference type="EMBL" id="ASPP01008507">
    <property type="protein sequence ID" value="ETO25465.1"/>
    <property type="molecule type" value="Genomic_DNA"/>
</dbReference>
<sequence>MSKTKHKKEHLIISIEVMDWDSLFSHDLIGQHKVKVDINQENIHQKWLPLYDKEYNTFGNKKGEIQVTIEVENIWVGVKEIKLDDPAHTTGNQSTQKKKKGLFGL</sequence>
<feature type="region of interest" description="Disordered" evidence="1">
    <location>
        <begin position="85"/>
        <end position="105"/>
    </location>
</feature>
<name>X6NGM7_RETFI</name>
<dbReference type="AlphaFoldDB" id="X6NGM7"/>
<dbReference type="InterPro" id="IPR000008">
    <property type="entry name" value="C2_dom"/>
</dbReference>
<feature type="domain" description="C2" evidence="2">
    <location>
        <begin position="8"/>
        <end position="50"/>
    </location>
</feature>